<evidence type="ECO:0000313" key="2">
    <source>
        <dbReference type="EMBL" id="UWZ81010.1"/>
    </source>
</evidence>
<evidence type="ECO:0000259" key="1">
    <source>
        <dbReference type="Pfam" id="PF04168"/>
    </source>
</evidence>
<feature type="domain" description="DUF403" evidence="1">
    <location>
        <begin position="1"/>
        <end position="311"/>
    </location>
</feature>
<keyword evidence="3" id="KW-1185">Reference proteome</keyword>
<sequence>MLSRVAESIYWMARYIERAENVARIVDANYHMILDLPDGVGEQWEPLVVTSGDEELFKQLYPAFTREAVVQFLTFDTRNPNAILTCLHMARENARSVREWISSEMWQQVNTFYLMVKDAARHGEVLELPHEFFVEIMMSGHLFSGLCDNTMAHGEGWEFARLGRMLERADKTTRIIDVKYFILLPSLDYIGMPYDHILWASLLRSVSAFEMYRKRYGQIAPDNIIEFLVLDNQFPRAIHHCLIMAELALRNISGTMRGRFTNHAEKSLGRLLADLDYIQVDEIKSIGLHEFLDGIQTRLNQVGAAVSETFFAVPLVAPAEQKQEIE</sequence>
<dbReference type="RefSeq" id="WP_260749378.1">
    <property type="nucleotide sequence ID" value="NZ_CP092109.1"/>
</dbReference>
<protein>
    <submittedName>
        <fullName evidence="2">Alpha-E domain-containing protein</fullName>
    </submittedName>
</protein>
<accession>A0ABY5ZSX8</accession>
<reference evidence="2" key="1">
    <citation type="journal article" date="2022" name="Environ. Microbiol.">
        <title>Geoalkalibacter halelectricus SAP #1 sp. nov. possessing extracellular electron transfer and mineral#reducing capabilities from a haloalkaline environment.</title>
        <authorList>
            <person name="Yadav S."/>
            <person name="Singh R."/>
            <person name="Sundharam S.S."/>
            <person name="Chaudhary S."/>
            <person name="Krishnamurthi S."/>
            <person name="Patil S.A."/>
        </authorList>
    </citation>
    <scope>NUCLEOTIDE SEQUENCE</scope>
    <source>
        <strain evidence="2">SAP-1</strain>
    </source>
</reference>
<organism evidence="2 3">
    <name type="scientific">Geoalkalibacter halelectricus</name>
    <dbReference type="NCBI Taxonomy" id="2847045"/>
    <lineage>
        <taxon>Bacteria</taxon>
        <taxon>Pseudomonadati</taxon>
        <taxon>Thermodesulfobacteriota</taxon>
        <taxon>Desulfuromonadia</taxon>
        <taxon>Desulfuromonadales</taxon>
        <taxon>Geoalkalibacteraceae</taxon>
        <taxon>Geoalkalibacter</taxon>
    </lineage>
</organism>
<dbReference type="PANTHER" id="PTHR34595">
    <property type="entry name" value="BLR5612 PROTEIN"/>
    <property type="match status" value="1"/>
</dbReference>
<evidence type="ECO:0000313" key="3">
    <source>
        <dbReference type="Proteomes" id="UP001060414"/>
    </source>
</evidence>
<dbReference type="Pfam" id="PF04168">
    <property type="entry name" value="Alpha-E"/>
    <property type="match status" value="1"/>
</dbReference>
<dbReference type="PANTHER" id="PTHR34595:SF7">
    <property type="entry name" value="SLL1039 PROTEIN"/>
    <property type="match status" value="1"/>
</dbReference>
<gene>
    <name evidence="2" type="ORF">L9S41_06340</name>
</gene>
<dbReference type="EMBL" id="CP092109">
    <property type="protein sequence ID" value="UWZ81010.1"/>
    <property type="molecule type" value="Genomic_DNA"/>
</dbReference>
<dbReference type="Proteomes" id="UP001060414">
    <property type="component" value="Chromosome"/>
</dbReference>
<dbReference type="InterPro" id="IPR051680">
    <property type="entry name" value="ATP-dep_Glu-Cys_Ligase-2"/>
</dbReference>
<dbReference type="InterPro" id="IPR007296">
    <property type="entry name" value="DUF403"/>
</dbReference>
<proteinExistence type="predicted"/>
<name>A0ABY5ZSX8_9BACT</name>